<evidence type="ECO:0000256" key="1">
    <source>
        <dbReference type="SAM" id="Phobius"/>
    </source>
</evidence>
<dbReference type="RefSeq" id="WP_012292115.1">
    <property type="nucleotide sequence ID" value="NZ_JANTOO010000015.1"/>
</dbReference>
<evidence type="ECO:0000313" key="3">
    <source>
        <dbReference type="Proteomes" id="UP001525021"/>
    </source>
</evidence>
<protein>
    <submittedName>
        <fullName evidence="2">Uncharacterized protein</fullName>
    </submittedName>
</protein>
<dbReference type="Proteomes" id="UP001525021">
    <property type="component" value="Unassembled WGS sequence"/>
</dbReference>
<organism evidence="2 3">
    <name type="scientific">Lysinibacillus pinottii</name>
    <dbReference type="NCBI Taxonomy" id="2973932"/>
    <lineage>
        <taxon>Bacteria</taxon>
        <taxon>Bacillati</taxon>
        <taxon>Bacillota</taxon>
        <taxon>Bacilli</taxon>
        <taxon>Bacillales</taxon>
        <taxon>Bacillaceae</taxon>
        <taxon>Lysinibacillus</taxon>
    </lineage>
</organism>
<comment type="caution">
    <text evidence="2">The sequence shown here is derived from an EMBL/GenBank/DDBJ whole genome shotgun (WGS) entry which is preliminary data.</text>
</comment>
<dbReference type="EMBL" id="JANTOO010000015">
    <property type="protein sequence ID" value="MCS1397683.1"/>
    <property type="molecule type" value="Genomic_DNA"/>
</dbReference>
<keyword evidence="1" id="KW-0472">Membrane</keyword>
<keyword evidence="1" id="KW-0812">Transmembrane</keyword>
<sequence>MMHTIALVFLCLIERVSELETSAYILIPTIVWNMFAHIFGFHLLHEAFFIILIAAFLLSSY</sequence>
<name>A0ABT2DS20_9BACI</name>
<reference evidence="2 3" key="1">
    <citation type="submission" date="2022-08" db="EMBL/GenBank/DDBJ databases">
        <title>Lysinibacillus sequencing.</title>
        <authorList>
            <person name="Dunlap C."/>
        </authorList>
    </citation>
    <scope>NUCLEOTIDE SEQUENCE [LARGE SCALE GENOMIC DNA]</scope>
    <source>
        <strain evidence="2 3">PB211</strain>
    </source>
</reference>
<evidence type="ECO:0000313" key="2">
    <source>
        <dbReference type="EMBL" id="MCS1397683.1"/>
    </source>
</evidence>
<accession>A0ABT2DS20</accession>
<proteinExistence type="predicted"/>
<feature type="transmembrane region" description="Helical" evidence="1">
    <location>
        <begin position="34"/>
        <end position="58"/>
    </location>
</feature>
<gene>
    <name evidence="2" type="ORF">NXZ79_16750</name>
</gene>
<keyword evidence="1" id="KW-1133">Transmembrane helix</keyword>
<keyword evidence="3" id="KW-1185">Reference proteome</keyword>